<dbReference type="OrthoDB" id="4781at2759"/>
<evidence type="ECO:0000256" key="2">
    <source>
        <dbReference type="ARBA" id="ARBA00022801"/>
    </source>
</evidence>
<reference evidence="7" key="1">
    <citation type="submission" date="2022-07" db="EMBL/GenBank/DDBJ databases">
        <title>Phylogenomic reconstructions and comparative analyses of Kickxellomycotina fungi.</title>
        <authorList>
            <person name="Reynolds N.K."/>
            <person name="Stajich J.E."/>
            <person name="Barry K."/>
            <person name="Grigoriev I.V."/>
            <person name="Crous P."/>
            <person name="Smith M.E."/>
        </authorList>
    </citation>
    <scope>NUCLEOTIDE SEQUENCE</scope>
    <source>
        <strain evidence="7">RSA 861</strain>
    </source>
</reference>
<sequence>MVNPTAFLVGLSLVLSTLQTTVRGDRPPPDALPDGPMVPVPAFMWPGVEESVAGLLGEDSELIGADLTTMDPLNSESTKIRMSNYDPNPECREMHYDFTSSEDLSAFRIESCAQNVQVTNGALAMRLTPDCKAVTLAYRVLYTEGRMTFRVKAPNANGTVTCLIGMGTQITDEYDIEIVGSDLSKVQTMMWSNGNRIPGYEKSQNVDVPNGDASRDFIEYAIEHTRDYIAWFMDGQIIRTISVDQVPILPVYGNEVKLGLWDGSDFPFWAGTLDHSRNRDVSAYVDSITITPFGDCRVRTDAEYLFDSKRPKVYNGTLVDPKQPIINSSLSSDDDFKPGGAAIRKSRNKLFNHEDRCGFPTERGATLLRSTSDLTSNGRPSRSTRHLARSEETDLEIAIRLSIAEAEKSPSLDPPEAADLACREGLPTATHFVIAIPRTHPTPALYRPPHDPVASAATATHELPQPPHTNRSAAMPTRRKPAVPVSDGETTAVSQVTSTSPPRPTRSTRRSAQAPISYAVPGLDAASDSDSDDFESIPTRGAKRGAKAATTNKNSTQAKAVGTASRATTAAASPPTTSRRNQRGEPKTVIVDFNEAGEDDVEVEQSDSTESVATETTENTRATMTGQTDDSTMTSPRSARRAAANRVSSFKEDSASEIDDLSDFSDGGSGFDDDDDNLEAVRAKPEAKRARTKAVASPKKAAVKRTPAKRTVTSPEPVNPSTIATPPHKKLGVTRGPGLSTSELLKNTSSPRAGLVKRTVKPAGNASSSIGPLGALSSTGTPPRRVGLSRKRPAGPKLHAYLKDT</sequence>
<dbReference type="InterPro" id="IPR013320">
    <property type="entry name" value="ConA-like_dom_sf"/>
</dbReference>
<dbReference type="GO" id="GO:0005975">
    <property type="term" value="P:carbohydrate metabolic process"/>
    <property type="evidence" value="ECO:0007669"/>
    <property type="project" value="InterPro"/>
</dbReference>
<dbReference type="EMBL" id="JANBPT010000176">
    <property type="protein sequence ID" value="KAJ1926315.1"/>
    <property type="molecule type" value="Genomic_DNA"/>
</dbReference>
<feature type="region of interest" description="Disordered" evidence="4">
    <location>
        <begin position="371"/>
        <end position="391"/>
    </location>
</feature>
<feature type="compositionally biased region" description="Polar residues" evidence="4">
    <location>
        <begin position="371"/>
        <end position="381"/>
    </location>
</feature>
<feature type="compositionally biased region" description="Polar residues" evidence="4">
    <location>
        <begin position="711"/>
        <end position="724"/>
    </location>
</feature>
<keyword evidence="2" id="KW-0378">Hydrolase</keyword>
<keyword evidence="3 7" id="KW-0326">Glycosidase</keyword>
<feature type="signal peptide" evidence="5">
    <location>
        <begin position="1"/>
        <end position="24"/>
    </location>
</feature>
<evidence type="ECO:0000256" key="4">
    <source>
        <dbReference type="SAM" id="MobiDB-lite"/>
    </source>
</evidence>
<evidence type="ECO:0000313" key="7">
    <source>
        <dbReference type="EMBL" id="KAJ1926315.1"/>
    </source>
</evidence>
<organism evidence="7 8">
    <name type="scientific">Tieghemiomyces parasiticus</name>
    <dbReference type="NCBI Taxonomy" id="78921"/>
    <lineage>
        <taxon>Eukaryota</taxon>
        <taxon>Fungi</taxon>
        <taxon>Fungi incertae sedis</taxon>
        <taxon>Zoopagomycota</taxon>
        <taxon>Kickxellomycotina</taxon>
        <taxon>Dimargaritomycetes</taxon>
        <taxon>Dimargaritales</taxon>
        <taxon>Dimargaritaceae</taxon>
        <taxon>Tieghemiomyces</taxon>
    </lineage>
</organism>
<feature type="compositionally biased region" description="Polar residues" evidence="4">
    <location>
        <begin position="549"/>
        <end position="558"/>
    </location>
</feature>
<dbReference type="AlphaFoldDB" id="A0A9W8E098"/>
<keyword evidence="1 5" id="KW-0732">Signal</keyword>
<accession>A0A9W8E098</accession>
<dbReference type="SUPFAM" id="SSF49899">
    <property type="entry name" value="Concanavalin A-like lectins/glucanases"/>
    <property type="match status" value="1"/>
</dbReference>
<feature type="compositionally biased region" description="Low complexity" evidence="4">
    <location>
        <begin position="635"/>
        <end position="648"/>
    </location>
</feature>
<dbReference type="PANTHER" id="PTHR10963">
    <property type="entry name" value="GLYCOSYL HYDROLASE-RELATED"/>
    <property type="match status" value="1"/>
</dbReference>
<feature type="compositionally biased region" description="Low complexity" evidence="4">
    <location>
        <begin position="563"/>
        <end position="579"/>
    </location>
</feature>
<dbReference type="PANTHER" id="PTHR10963:SF22">
    <property type="entry name" value="GLYCOSIDASE CRH2-RELATED"/>
    <property type="match status" value="1"/>
</dbReference>
<evidence type="ECO:0000256" key="5">
    <source>
        <dbReference type="SAM" id="SignalP"/>
    </source>
</evidence>
<evidence type="ECO:0000256" key="1">
    <source>
        <dbReference type="ARBA" id="ARBA00022729"/>
    </source>
</evidence>
<feature type="compositionally biased region" description="Polar residues" evidence="4">
    <location>
        <begin position="765"/>
        <end position="781"/>
    </location>
</feature>
<dbReference type="InterPro" id="IPR050546">
    <property type="entry name" value="Glycosyl_Hydrlase_16"/>
</dbReference>
<keyword evidence="8" id="KW-1185">Reference proteome</keyword>
<gene>
    <name evidence="7" type="primary">UTR2_4</name>
    <name evidence="7" type="ORF">IWQ60_003903</name>
</gene>
<dbReference type="Gene3D" id="2.60.120.200">
    <property type="match status" value="1"/>
</dbReference>
<feature type="compositionally biased region" description="Polar residues" evidence="4">
    <location>
        <begin position="739"/>
        <end position="751"/>
    </location>
</feature>
<proteinExistence type="predicted"/>
<feature type="compositionally biased region" description="Low complexity" evidence="4">
    <location>
        <begin position="613"/>
        <end position="625"/>
    </location>
</feature>
<feature type="region of interest" description="Disordered" evidence="4">
    <location>
        <begin position="458"/>
        <end position="805"/>
    </location>
</feature>
<dbReference type="InterPro" id="IPR000757">
    <property type="entry name" value="Beta-glucanase-like"/>
</dbReference>
<protein>
    <submittedName>
        <fullName evidence="7">Glycosidase CRH2</fullName>
    </submittedName>
</protein>
<evidence type="ECO:0000313" key="8">
    <source>
        <dbReference type="Proteomes" id="UP001150569"/>
    </source>
</evidence>
<evidence type="ECO:0000259" key="6">
    <source>
        <dbReference type="PROSITE" id="PS51762"/>
    </source>
</evidence>
<dbReference type="PROSITE" id="PS51762">
    <property type="entry name" value="GH16_2"/>
    <property type="match status" value="1"/>
</dbReference>
<name>A0A9W8E098_9FUNG</name>
<dbReference type="Pfam" id="PF00722">
    <property type="entry name" value="Glyco_hydro_16"/>
    <property type="match status" value="1"/>
</dbReference>
<feature type="chain" id="PRO_5040891086" evidence="5">
    <location>
        <begin position="25"/>
        <end position="805"/>
    </location>
</feature>
<dbReference type="GO" id="GO:0004553">
    <property type="term" value="F:hydrolase activity, hydrolyzing O-glycosyl compounds"/>
    <property type="evidence" value="ECO:0007669"/>
    <property type="project" value="InterPro"/>
</dbReference>
<evidence type="ECO:0000256" key="3">
    <source>
        <dbReference type="ARBA" id="ARBA00023295"/>
    </source>
</evidence>
<feature type="compositionally biased region" description="Basic and acidic residues" evidence="4">
    <location>
        <begin position="679"/>
        <end position="689"/>
    </location>
</feature>
<feature type="domain" description="GH16" evidence="6">
    <location>
        <begin position="81"/>
        <end position="293"/>
    </location>
</feature>
<dbReference type="Proteomes" id="UP001150569">
    <property type="component" value="Unassembled WGS sequence"/>
</dbReference>
<feature type="compositionally biased region" description="Acidic residues" evidence="4">
    <location>
        <begin position="595"/>
        <end position="607"/>
    </location>
</feature>
<comment type="caution">
    <text evidence="7">The sequence shown here is derived from an EMBL/GenBank/DDBJ whole genome shotgun (WGS) entry which is preliminary data.</text>
</comment>